<dbReference type="CDD" id="cd19958">
    <property type="entry name" value="pyocin_knob"/>
    <property type="match status" value="1"/>
</dbReference>
<organism evidence="1 2">
    <name type="scientific">Pseudomonas prosekii</name>
    <dbReference type="NCBI Taxonomy" id="1148509"/>
    <lineage>
        <taxon>Bacteria</taxon>
        <taxon>Pseudomonadati</taxon>
        <taxon>Pseudomonadota</taxon>
        <taxon>Gammaproteobacteria</taxon>
        <taxon>Pseudomonadales</taxon>
        <taxon>Pseudomonadaceae</taxon>
        <taxon>Pseudomonas</taxon>
    </lineage>
</organism>
<name>A0A1H2B467_9PSED</name>
<protein>
    <submittedName>
        <fullName evidence="1">Uncharacterized protein</fullName>
    </submittedName>
</protein>
<dbReference type="Proteomes" id="UP000198481">
    <property type="component" value="Chromosome I"/>
</dbReference>
<sequence length="392" mass="40156">MPWYKSGTVAVALNSTTVIGTGTAFIANGRVGDAFRGPDGRWYEVVNIASDTALSISPAYLSSTGAGAGYALAPMQGYVKDSADALRSLVNTYGAKLAALGSTANFEVLPIIYGGTGGNTQADAQSALNLVRQTGFSDKTLNSLLVVGAFGRMGNGGLQQGNTVDANNLPVQGRYTFASGGLNLPESTCSIEHDPHAAAGYASQFAQGLTTNNLYHRTQVAGTWGAWETLVKGGANSNITSLSGLTTELSIAQGGTGNSTGTAAKLTPSAIVGTVAQSGGTPTGAIIETLTNANGTYTKLADGTLICQGPMPDFAVAAGSVATVSSPATFPALFINTNYYFECNGSPNASNDMYGFTRVNSKAVHSATAIFRNGSVAQTVANCRYVAIGRWF</sequence>
<evidence type="ECO:0000313" key="2">
    <source>
        <dbReference type="Proteomes" id="UP000198481"/>
    </source>
</evidence>
<dbReference type="AlphaFoldDB" id="A0A1H2B467"/>
<reference evidence="1 2" key="1">
    <citation type="submission" date="2016-10" db="EMBL/GenBank/DDBJ databases">
        <authorList>
            <person name="de Groot N.N."/>
        </authorList>
    </citation>
    <scope>NUCLEOTIDE SEQUENCE [LARGE SCALE GENOMIC DNA]</scope>
    <source>
        <strain evidence="1 2">LMG 26867</strain>
    </source>
</reference>
<dbReference type="RefSeq" id="WP_197675569.1">
    <property type="nucleotide sequence ID" value="NZ_LT629762.1"/>
</dbReference>
<dbReference type="STRING" id="1148509.SAMN05216222_4909"/>
<dbReference type="EMBL" id="LT629762">
    <property type="protein sequence ID" value="SDT52984.1"/>
    <property type="molecule type" value="Genomic_DNA"/>
</dbReference>
<evidence type="ECO:0000313" key="1">
    <source>
        <dbReference type="EMBL" id="SDT52984.1"/>
    </source>
</evidence>
<accession>A0A1H2B467</accession>
<gene>
    <name evidence="1" type="ORF">SAMN05216222_4909</name>
</gene>
<proteinExistence type="predicted"/>